<organism evidence="8 9">
    <name type="scientific">Monilinia fructicola</name>
    <name type="common">Brown rot fungus</name>
    <name type="synonym">Ciboria fructicola</name>
    <dbReference type="NCBI Taxonomy" id="38448"/>
    <lineage>
        <taxon>Eukaryota</taxon>
        <taxon>Fungi</taxon>
        <taxon>Dikarya</taxon>
        <taxon>Ascomycota</taxon>
        <taxon>Pezizomycotina</taxon>
        <taxon>Leotiomycetes</taxon>
        <taxon>Helotiales</taxon>
        <taxon>Sclerotiniaceae</taxon>
        <taxon>Monilinia</taxon>
    </lineage>
</organism>
<dbReference type="SUPFAM" id="SSF103473">
    <property type="entry name" value="MFS general substrate transporter"/>
    <property type="match status" value="2"/>
</dbReference>
<name>A0A5M9JRV2_MONFR</name>
<comment type="subcellular location">
    <subcellularLocation>
        <location evidence="1">Membrane</location>
        <topology evidence="1">Multi-pass membrane protein</topology>
    </subcellularLocation>
</comment>
<feature type="transmembrane region" description="Helical" evidence="6">
    <location>
        <begin position="164"/>
        <end position="187"/>
    </location>
</feature>
<feature type="domain" description="Major facilitator superfamily (MFS) profile" evidence="7">
    <location>
        <begin position="1"/>
        <end position="506"/>
    </location>
</feature>
<dbReference type="Proteomes" id="UP000322873">
    <property type="component" value="Unassembled WGS sequence"/>
</dbReference>
<dbReference type="PROSITE" id="PS50850">
    <property type="entry name" value="MFS"/>
    <property type="match status" value="1"/>
</dbReference>
<evidence type="ECO:0000256" key="5">
    <source>
        <dbReference type="SAM" id="MobiDB-lite"/>
    </source>
</evidence>
<keyword evidence="3 6" id="KW-1133">Transmembrane helix</keyword>
<feature type="transmembrane region" description="Helical" evidence="6">
    <location>
        <begin position="49"/>
        <end position="70"/>
    </location>
</feature>
<dbReference type="InterPro" id="IPR020846">
    <property type="entry name" value="MFS_dom"/>
</dbReference>
<dbReference type="PANTHER" id="PTHR23501:SF199">
    <property type="entry name" value="MFS EFFLUX TRANSPORTER INPD-RELATED"/>
    <property type="match status" value="1"/>
</dbReference>
<feature type="transmembrane region" description="Helical" evidence="6">
    <location>
        <begin position="111"/>
        <end position="129"/>
    </location>
</feature>
<feature type="transmembrane region" description="Helical" evidence="6">
    <location>
        <begin position="136"/>
        <end position="158"/>
    </location>
</feature>
<protein>
    <recommendedName>
        <fullName evidence="7">Major facilitator superfamily (MFS) profile domain-containing protein</fullName>
    </recommendedName>
</protein>
<feature type="transmembrane region" description="Helical" evidence="6">
    <location>
        <begin position="318"/>
        <end position="336"/>
    </location>
</feature>
<proteinExistence type="predicted"/>
<feature type="transmembrane region" description="Helical" evidence="6">
    <location>
        <begin position="278"/>
        <end position="298"/>
    </location>
</feature>
<evidence type="ECO:0000313" key="8">
    <source>
        <dbReference type="EMBL" id="KAA8572234.1"/>
    </source>
</evidence>
<evidence type="ECO:0000256" key="2">
    <source>
        <dbReference type="ARBA" id="ARBA00022692"/>
    </source>
</evidence>
<reference evidence="8 9" key="1">
    <citation type="submission" date="2019-06" db="EMBL/GenBank/DDBJ databases">
        <title>Genome Sequence of the Brown Rot Fungal Pathogen Monilinia fructicola.</title>
        <authorList>
            <person name="De Miccolis Angelini R.M."/>
            <person name="Landi L."/>
            <person name="Abate D."/>
            <person name="Pollastro S."/>
            <person name="Romanazzi G."/>
            <person name="Faretra F."/>
        </authorList>
    </citation>
    <scope>NUCLEOTIDE SEQUENCE [LARGE SCALE GENOMIC DNA]</scope>
    <source>
        <strain evidence="8 9">Mfrc123</strain>
    </source>
</reference>
<feature type="transmembrane region" description="Helical" evidence="6">
    <location>
        <begin position="371"/>
        <end position="394"/>
    </location>
</feature>
<dbReference type="InterPro" id="IPR011701">
    <property type="entry name" value="MFS"/>
</dbReference>
<evidence type="ECO:0000313" key="9">
    <source>
        <dbReference type="Proteomes" id="UP000322873"/>
    </source>
</evidence>
<dbReference type="Gene3D" id="1.20.1720.10">
    <property type="entry name" value="Multidrug resistance protein D"/>
    <property type="match status" value="1"/>
</dbReference>
<evidence type="ECO:0000256" key="3">
    <source>
        <dbReference type="ARBA" id="ARBA00022989"/>
    </source>
</evidence>
<feature type="transmembrane region" description="Helical" evidence="6">
    <location>
        <begin position="343"/>
        <end position="365"/>
    </location>
</feature>
<feature type="region of interest" description="Disordered" evidence="5">
    <location>
        <begin position="512"/>
        <end position="547"/>
    </location>
</feature>
<dbReference type="Pfam" id="PF07690">
    <property type="entry name" value="MFS_1"/>
    <property type="match status" value="1"/>
</dbReference>
<dbReference type="EMBL" id="VICG01000004">
    <property type="protein sequence ID" value="KAA8572234.1"/>
    <property type="molecule type" value="Genomic_DNA"/>
</dbReference>
<dbReference type="AlphaFoldDB" id="A0A5M9JRV2"/>
<feature type="transmembrane region" description="Helical" evidence="6">
    <location>
        <begin position="241"/>
        <end position="258"/>
    </location>
</feature>
<keyword evidence="4 6" id="KW-0472">Membrane</keyword>
<evidence type="ECO:0000259" key="7">
    <source>
        <dbReference type="PROSITE" id="PS50850"/>
    </source>
</evidence>
<dbReference type="InterPro" id="IPR036259">
    <property type="entry name" value="MFS_trans_sf"/>
</dbReference>
<evidence type="ECO:0000256" key="6">
    <source>
        <dbReference type="SAM" id="Phobius"/>
    </source>
</evidence>
<feature type="transmembrane region" description="Helical" evidence="6">
    <location>
        <begin position="82"/>
        <end position="105"/>
    </location>
</feature>
<feature type="transmembrane region" description="Helical" evidence="6">
    <location>
        <begin position="406"/>
        <end position="425"/>
    </location>
</feature>
<evidence type="ECO:0000256" key="1">
    <source>
        <dbReference type="ARBA" id="ARBA00004141"/>
    </source>
</evidence>
<gene>
    <name evidence="8" type="ORF">EYC84_002860</name>
</gene>
<dbReference type="Gene3D" id="1.20.1250.20">
    <property type="entry name" value="MFS general substrate transporter like domains"/>
    <property type="match status" value="1"/>
</dbReference>
<keyword evidence="2 6" id="KW-0812">Transmembrane</keyword>
<dbReference type="GO" id="GO:0005886">
    <property type="term" value="C:plasma membrane"/>
    <property type="evidence" value="ECO:0007669"/>
    <property type="project" value="TreeGrafter"/>
</dbReference>
<evidence type="ECO:0000256" key="4">
    <source>
        <dbReference type="ARBA" id="ARBA00023136"/>
    </source>
</evidence>
<dbReference type="PANTHER" id="PTHR23501">
    <property type="entry name" value="MAJOR FACILITATOR SUPERFAMILY"/>
    <property type="match status" value="1"/>
</dbReference>
<dbReference type="GO" id="GO:0022857">
    <property type="term" value="F:transmembrane transporter activity"/>
    <property type="evidence" value="ECO:0007669"/>
    <property type="project" value="InterPro"/>
</dbReference>
<keyword evidence="9" id="KW-1185">Reference proteome</keyword>
<dbReference type="VEuPathDB" id="FungiDB:MFRU_003g05430"/>
<accession>A0A5M9JRV2</accession>
<sequence length="547" mass="58880">MTTENTEISTAYLKGWRLSLVTFSLSIGTFLVALDVNIIGVAIPKITSVFDSLGDASWLVQLFIVLLPFGDVETSLTTPENAILMQLIVGSILCAVAPSSAVFIFGRAVAGTGAAGLLQGALAIITHIVELERRPLFMGIVISVFGLSICIGPVMGGAFVDSIGWRWCFWINLPVGAVAMLLLVLFLKVQSVPNQYTSLSLRRKFANMDLIGTVTFLGAICCLTLALQWGGQIKPWHSSQIVGLLLGFCLLAIAFCYVQTRRGENALIPPRVLRQRSIFVGSLYLFFVGMLVYIYSFYLPFYFQAVQDVLPVTSGVRIIPFVLAEIILIGVMGAVVSHTGHYVPYMIVGMVIACVGAGLVTRLTIDTPTAVWAAYLVVAGLGLGTAMQLPYTALQVVLSEADVPTGNALFVFFNQLGGIIAIPIAQSLFLSKLRIEVINLLPNLKPETVIAAGAAGLDEIAAGSKDILILLRTAYASALKSPNILALSAACVGAVCVPALEWRNIKTEAAKRKDDANIEQFHEGQNDREKAVETRTDGKEFVSQEYP</sequence>
<feature type="transmembrane region" description="Helical" evidence="6">
    <location>
        <begin position="208"/>
        <end position="229"/>
    </location>
</feature>
<comment type="caution">
    <text evidence="8">The sequence shown here is derived from an EMBL/GenBank/DDBJ whole genome shotgun (WGS) entry which is preliminary data.</text>
</comment>
<feature type="transmembrane region" description="Helical" evidence="6">
    <location>
        <begin position="20"/>
        <end position="43"/>
    </location>
</feature>
<dbReference type="FunFam" id="1.20.1250.20:FF:000196">
    <property type="entry name" value="MFS toxin efflux pump (AflT)"/>
    <property type="match status" value="1"/>
</dbReference>